<feature type="transmembrane region" description="Helical" evidence="7">
    <location>
        <begin position="190"/>
        <end position="212"/>
    </location>
</feature>
<keyword evidence="3 7" id="KW-1133">Transmembrane helix</keyword>
<keyword evidence="9" id="KW-1185">Reference proteome</keyword>
<reference evidence="8" key="2">
    <citation type="submission" date="2018-05" db="EMBL/GenBank/DDBJ databases">
        <title>OpunRS2 (Oryza punctata Reference Sequence Version 2).</title>
        <authorList>
            <person name="Zhang J."/>
            <person name="Kudrna D."/>
            <person name="Lee S."/>
            <person name="Talag J."/>
            <person name="Welchert J."/>
            <person name="Wing R.A."/>
        </authorList>
    </citation>
    <scope>NUCLEOTIDE SEQUENCE [LARGE SCALE GENOMIC DNA]</scope>
</reference>
<evidence type="ECO:0000313" key="8">
    <source>
        <dbReference type="EnsemblPlants" id="OPUNC06G20210.1"/>
    </source>
</evidence>
<dbReference type="EnsemblPlants" id="OPUNC06G20210.1">
    <property type="protein sequence ID" value="OPUNC06G20210.1"/>
    <property type="gene ID" value="OPUNC06G20210"/>
</dbReference>
<proteinExistence type="predicted"/>
<dbReference type="GO" id="GO:0009725">
    <property type="term" value="P:response to hormone"/>
    <property type="evidence" value="ECO:0007669"/>
    <property type="project" value="UniProtKB-ARBA"/>
</dbReference>
<evidence type="ECO:0000256" key="1">
    <source>
        <dbReference type="ARBA" id="ARBA00004141"/>
    </source>
</evidence>
<dbReference type="GO" id="GO:0046872">
    <property type="term" value="F:metal ion binding"/>
    <property type="evidence" value="ECO:0007669"/>
    <property type="project" value="UniProtKB-KW"/>
</dbReference>
<dbReference type="Proteomes" id="UP000026962">
    <property type="component" value="Chromosome 6"/>
</dbReference>
<evidence type="ECO:0000256" key="7">
    <source>
        <dbReference type="SAM" id="Phobius"/>
    </source>
</evidence>
<dbReference type="InterPro" id="IPR004254">
    <property type="entry name" value="AdipoR/HlyIII-related"/>
</dbReference>
<keyword evidence="4 7" id="KW-0472">Membrane</keyword>
<comment type="subcellular location">
    <subcellularLocation>
        <location evidence="1">Membrane</location>
        <topology evidence="1">Multi-pass membrane protein</topology>
    </subcellularLocation>
</comment>
<keyword evidence="5" id="KW-0862">Zinc</keyword>
<keyword evidence="5" id="KW-0479">Metal-binding</keyword>
<dbReference type="Pfam" id="PF03006">
    <property type="entry name" value="HlyIII"/>
    <property type="match status" value="2"/>
</dbReference>
<feature type="transmembrane region" description="Helical" evidence="7">
    <location>
        <begin position="156"/>
        <end position="178"/>
    </location>
</feature>
<feature type="binding site" evidence="5">
    <location>
        <position position="261"/>
    </location>
    <ligand>
        <name>Zn(2+)</name>
        <dbReference type="ChEBI" id="CHEBI:29105"/>
    </ligand>
</feature>
<evidence type="ECO:0000256" key="4">
    <source>
        <dbReference type="ARBA" id="ARBA00023136"/>
    </source>
</evidence>
<name>A0A0E0LDW8_ORYPU</name>
<evidence type="ECO:0000256" key="3">
    <source>
        <dbReference type="ARBA" id="ARBA00022989"/>
    </source>
</evidence>
<feature type="binding site" evidence="5">
    <location>
        <position position="265"/>
    </location>
    <ligand>
        <name>Zn(2+)</name>
        <dbReference type="ChEBI" id="CHEBI:29105"/>
    </ligand>
</feature>
<accession>A0A0E0LDW8</accession>
<dbReference type="GO" id="GO:0016020">
    <property type="term" value="C:membrane"/>
    <property type="evidence" value="ECO:0007669"/>
    <property type="project" value="UniProtKB-SubCell"/>
</dbReference>
<feature type="region of interest" description="Disordered" evidence="6">
    <location>
        <begin position="1"/>
        <end position="38"/>
    </location>
</feature>
<feature type="transmembrane region" description="Helical" evidence="7">
    <location>
        <begin position="263"/>
        <end position="285"/>
    </location>
</feature>
<dbReference type="GO" id="GO:0009744">
    <property type="term" value="P:response to sucrose"/>
    <property type="evidence" value="ECO:0007669"/>
    <property type="project" value="UniProtKB-ARBA"/>
</dbReference>
<dbReference type="GO" id="GO:0038023">
    <property type="term" value="F:signaling receptor activity"/>
    <property type="evidence" value="ECO:0007669"/>
    <property type="project" value="TreeGrafter"/>
</dbReference>
<dbReference type="AlphaFoldDB" id="A0A0E0LDW8"/>
<dbReference type="Gramene" id="OPUNC06G20210.1">
    <property type="protein sequence ID" value="OPUNC06G20210.1"/>
    <property type="gene ID" value="OPUNC06G20210"/>
</dbReference>
<keyword evidence="2 7" id="KW-0812">Transmembrane</keyword>
<organism evidence="8">
    <name type="scientific">Oryza punctata</name>
    <name type="common">Red rice</name>
    <dbReference type="NCBI Taxonomy" id="4537"/>
    <lineage>
        <taxon>Eukaryota</taxon>
        <taxon>Viridiplantae</taxon>
        <taxon>Streptophyta</taxon>
        <taxon>Embryophyta</taxon>
        <taxon>Tracheophyta</taxon>
        <taxon>Spermatophyta</taxon>
        <taxon>Magnoliopsida</taxon>
        <taxon>Liliopsida</taxon>
        <taxon>Poales</taxon>
        <taxon>Poaceae</taxon>
        <taxon>BOP clade</taxon>
        <taxon>Oryzoideae</taxon>
        <taxon>Oryzeae</taxon>
        <taxon>Oryzinae</taxon>
        <taxon>Oryza</taxon>
    </lineage>
</organism>
<evidence type="ECO:0000256" key="5">
    <source>
        <dbReference type="PIRSR" id="PIRSR604254-1"/>
    </source>
</evidence>
<feature type="transmembrane region" description="Helical" evidence="7">
    <location>
        <begin position="224"/>
        <end position="242"/>
    </location>
</feature>
<dbReference type="PANTHER" id="PTHR20855:SF115">
    <property type="entry name" value="HEPTAHELICAL TRANSMEMBRANE PROTEIN 1"/>
    <property type="match status" value="1"/>
</dbReference>
<sequence>MATMESAYHELAPAAPAPAKGGGSKKKRKQQKREEKRKECRLVSYHELPDYMKENEFILDYYRSEWPILNALLSLFSWHNETINIWTHLLGFVLFFGLTVLHLGQYFPQVADLIGHLSWPISKVAENVSSNIGDVLSGAASLMQASPSSGAGGMAVAWQAVVYLSAITAAGVATVYALMSPKLSAARYRAHRALLFVGMGLSGVVPAVHAVAVNWHEPRRNVTLAYEGAMAASYLTGTAFYLTRVPERWRPGMFDLCGHSHQIFHALVIAGALAHYGAAIVFIQARDEMGCPA</sequence>
<feature type="transmembrane region" description="Helical" evidence="7">
    <location>
        <begin position="85"/>
        <end position="107"/>
    </location>
</feature>
<reference evidence="8" key="1">
    <citation type="submission" date="2015-04" db="UniProtKB">
        <authorList>
            <consortium name="EnsemblPlants"/>
        </authorList>
    </citation>
    <scope>IDENTIFICATION</scope>
</reference>
<evidence type="ECO:0000256" key="2">
    <source>
        <dbReference type="ARBA" id="ARBA00022692"/>
    </source>
</evidence>
<dbReference type="PANTHER" id="PTHR20855">
    <property type="entry name" value="ADIPOR/PROGESTIN RECEPTOR-RELATED"/>
    <property type="match status" value="1"/>
</dbReference>
<protein>
    <submittedName>
        <fullName evidence="8">Uncharacterized protein</fullName>
    </submittedName>
</protein>
<evidence type="ECO:0000313" key="9">
    <source>
        <dbReference type="Proteomes" id="UP000026962"/>
    </source>
</evidence>
<evidence type="ECO:0000256" key="6">
    <source>
        <dbReference type="SAM" id="MobiDB-lite"/>
    </source>
</evidence>